<protein>
    <submittedName>
        <fullName evidence="1">Uncharacterized protein</fullName>
    </submittedName>
</protein>
<evidence type="ECO:0000313" key="1">
    <source>
        <dbReference type="EMBL" id="CDH19187.1"/>
    </source>
</evidence>
<organism evidence="1 2">
    <name type="scientific">Xenorhabdus bovienii str. kraussei Quebec</name>
    <dbReference type="NCBI Taxonomy" id="1398203"/>
    <lineage>
        <taxon>Bacteria</taxon>
        <taxon>Pseudomonadati</taxon>
        <taxon>Pseudomonadota</taxon>
        <taxon>Gammaproteobacteria</taxon>
        <taxon>Enterobacterales</taxon>
        <taxon>Morganellaceae</taxon>
        <taxon>Xenorhabdus</taxon>
    </lineage>
</organism>
<sequence>MGSVSSIRQECGLTKLKLSAIVNIKQSHLLTPDDVAYFGLVNPKCRVNNKNR</sequence>
<gene>
    <name evidence="1" type="ORF">XBKQ1_1920017</name>
</gene>
<comment type="caution">
    <text evidence="1">The sequence shown here is derived from an EMBL/GenBank/DDBJ whole genome shotgun (WGS) entry which is preliminary data.</text>
</comment>
<dbReference type="HOGENOM" id="CLU_214562_0_0_6"/>
<evidence type="ECO:0000313" key="2">
    <source>
        <dbReference type="Proteomes" id="UP000028500"/>
    </source>
</evidence>
<keyword evidence="2" id="KW-1185">Reference proteome</keyword>
<dbReference type="EMBL" id="CBSY010000104">
    <property type="protein sequence ID" value="CDH19187.1"/>
    <property type="molecule type" value="Genomic_DNA"/>
</dbReference>
<name>A0A077PF08_XENBV</name>
<dbReference type="Proteomes" id="UP000028500">
    <property type="component" value="Unassembled WGS sequence"/>
</dbReference>
<reference evidence="1" key="1">
    <citation type="submission" date="2013-07" db="EMBL/GenBank/DDBJ databases">
        <title>Sub-species coevolution in mutualistic symbiosis.</title>
        <authorList>
            <person name="Murfin K."/>
            <person name="Klassen J."/>
            <person name="Lee M."/>
            <person name="Forst S."/>
            <person name="Stock P."/>
            <person name="Goodrich-Blair H."/>
        </authorList>
    </citation>
    <scope>NUCLEOTIDE SEQUENCE [LARGE SCALE GENOMIC DNA]</scope>
    <source>
        <strain evidence="1">Kraussei Quebec</strain>
    </source>
</reference>
<accession>A0A077PF08</accession>
<dbReference type="AlphaFoldDB" id="A0A077PF08"/>
<proteinExistence type="predicted"/>